<organism evidence="2 3">
    <name type="scientific">Pleurodeles waltl</name>
    <name type="common">Iberian ribbed newt</name>
    <dbReference type="NCBI Taxonomy" id="8319"/>
    <lineage>
        <taxon>Eukaryota</taxon>
        <taxon>Metazoa</taxon>
        <taxon>Chordata</taxon>
        <taxon>Craniata</taxon>
        <taxon>Vertebrata</taxon>
        <taxon>Euteleostomi</taxon>
        <taxon>Amphibia</taxon>
        <taxon>Batrachia</taxon>
        <taxon>Caudata</taxon>
        <taxon>Salamandroidea</taxon>
        <taxon>Salamandridae</taxon>
        <taxon>Pleurodelinae</taxon>
        <taxon>Pleurodeles</taxon>
    </lineage>
</organism>
<gene>
    <name evidence="2" type="ORF">NDU88_003607</name>
</gene>
<evidence type="ECO:0000313" key="3">
    <source>
        <dbReference type="Proteomes" id="UP001066276"/>
    </source>
</evidence>
<feature type="compositionally biased region" description="Low complexity" evidence="1">
    <location>
        <begin position="1"/>
        <end position="19"/>
    </location>
</feature>
<comment type="caution">
    <text evidence="2">The sequence shown here is derived from an EMBL/GenBank/DDBJ whole genome shotgun (WGS) entry which is preliminary data.</text>
</comment>
<dbReference type="Proteomes" id="UP001066276">
    <property type="component" value="Chromosome 10"/>
</dbReference>
<accession>A0AAV7M3V2</accession>
<dbReference type="EMBL" id="JANPWB010000014">
    <property type="protein sequence ID" value="KAJ1098496.1"/>
    <property type="molecule type" value="Genomic_DNA"/>
</dbReference>
<feature type="region of interest" description="Disordered" evidence="1">
    <location>
        <begin position="1"/>
        <end position="21"/>
    </location>
</feature>
<protein>
    <submittedName>
        <fullName evidence="2">Uncharacterized protein</fullName>
    </submittedName>
</protein>
<proteinExistence type="predicted"/>
<keyword evidence="3" id="KW-1185">Reference proteome</keyword>
<dbReference type="AlphaFoldDB" id="A0AAV7M3V2"/>
<name>A0AAV7M3V2_PLEWA</name>
<reference evidence="2" key="1">
    <citation type="journal article" date="2022" name="bioRxiv">
        <title>Sequencing and chromosome-scale assembly of the giantPleurodeles waltlgenome.</title>
        <authorList>
            <person name="Brown T."/>
            <person name="Elewa A."/>
            <person name="Iarovenko S."/>
            <person name="Subramanian E."/>
            <person name="Araus A.J."/>
            <person name="Petzold A."/>
            <person name="Susuki M."/>
            <person name="Suzuki K.-i.T."/>
            <person name="Hayashi T."/>
            <person name="Toyoda A."/>
            <person name="Oliveira C."/>
            <person name="Osipova E."/>
            <person name="Leigh N.D."/>
            <person name="Simon A."/>
            <person name="Yun M.H."/>
        </authorList>
    </citation>
    <scope>NUCLEOTIDE SEQUENCE</scope>
    <source>
        <strain evidence="2">20211129_DDA</strain>
        <tissue evidence="2">Liver</tissue>
    </source>
</reference>
<evidence type="ECO:0000313" key="2">
    <source>
        <dbReference type="EMBL" id="KAJ1098496.1"/>
    </source>
</evidence>
<sequence length="73" mass="7658">MAPLSSCARSGGAGSSAVRLGRRSAVRVARGGLYLMRRRAVSRSSPTECPAEKGRRLLVRVCTQENSAPGADV</sequence>
<evidence type="ECO:0000256" key="1">
    <source>
        <dbReference type="SAM" id="MobiDB-lite"/>
    </source>
</evidence>